<dbReference type="HOGENOM" id="CLU_3165352_0_0_5"/>
<proteinExistence type="predicted"/>
<protein>
    <submittedName>
        <fullName evidence="1">Uncharacterized protein</fullName>
    </submittedName>
</protein>
<dbReference type="STRING" id="1245469.S58_70650"/>
<accession>M5A2C2</accession>
<gene>
    <name evidence="1" type="ORF">S58_70650</name>
</gene>
<dbReference type="Proteomes" id="UP000011841">
    <property type="component" value="Chromosome"/>
</dbReference>
<dbReference type="EMBL" id="AP012603">
    <property type="protein sequence ID" value="BAM93030.1"/>
    <property type="molecule type" value="Genomic_DNA"/>
</dbReference>
<sequence>MLVAPQVPSFAVNDRCIALRATWPAAATSVKGIQSEVMESIGSTERL</sequence>
<dbReference type="KEGG" id="aol:S58_70650"/>
<evidence type="ECO:0000313" key="1">
    <source>
        <dbReference type="EMBL" id="BAM93030.1"/>
    </source>
</evidence>
<organism evidence="1 2">
    <name type="scientific">Bradyrhizobium oligotrophicum S58</name>
    <dbReference type="NCBI Taxonomy" id="1245469"/>
    <lineage>
        <taxon>Bacteria</taxon>
        <taxon>Pseudomonadati</taxon>
        <taxon>Pseudomonadota</taxon>
        <taxon>Alphaproteobacteria</taxon>
        <taxon>Hyphomicrobiales</taxon>
        <taxon>Nitrobacteraceae</taxon>
        <taxon>Bradyrhizobium</taxon>
    </lineage>
</organism>
<dbReference type="AlphaFoldDB" id="M5A2C2"/>
<dbReference type="eggNOG" id="ENOG5031DRF">
    <property type="taxonomic scope" value="Bacteria"/>
</dbReference>
<name>M5A2C2_9BRAD</name>
<keyword evidence="2" id="KW-1185">Reference proteome</keyword>
<reference evidence="1 2" key="1">
    <citation type="journal article" date="2013" name="Appl. Environ. Microbiol.">
        <title>Genome analysis suggests that the soil oligotrophic bacterium Agromonas oligotrophica (Bradyrhizobium oligotrophicum) is a nitrogen-fixing symbiont of Aeschynomene indica.</title>
        <authorList>
            <person name="Okubo T."/>
            <person name="Fukushima S."/>
            <person name="Itakura M."/>
            <person name="Oshima K."/>
            <person name="Longtonglang A."/>
            <person name="Teaumroong N."/>
            <person name="Mitsui H."/>
            <person name="Hattori M."/>
            <person name="Hattori R."/>
            <person name="Hattori T."/>
            <person name="Minamisawa K."/>
        </authorList>
    </citation>
    <scope>NUCLEOTIDE SEQUENCE [LARGE SCALE GENOMIC DNA]</scope>
    <source>
        <strain evidence="1 2">S58</strain>
    </source>
</reference>
<evidence type="ECO:0000313" key="2">
    <source>
        <dbReference type="Proteomes" id="UP000011841"/>
    </source>
</evidence>